<keyword evidence="4" id="KW-0963">Cytoplasm</keyword>
<feature type="domain" description="ADF-H" evidence="12">
    <location>
        <begin position="178"/>
        <end position="313"/>
    </location>
</feature>
<dbReference type="PANTHER" id="PTHR13759:SF1">
    <property type="entry name" value="TWINFILIN"/>
    <property type="match status" value="1"/>
</dbReference>
<name>A0A1J1HJG4_9DIPT</name>
<keyword evidence="5" id="KW-0677">Repeat</keyword>
<evidence type="ECO:0000256" key="2">
    <source>
        <dbReference type="ARBA" id="ARBA00004544"/>
    </source>
</evidence>
<gene>
    <name evidence="13" type="primary">putative Twinfilin</name>
    <name evidence="13" type="ORF">CLUMA_CG001960</name>
</gene>
<dbReference type="OrthoDB" id="10006997at2759"/>
<dbReference type="GO" id="GO:0003785">
    <property type="term" value="F:actin monomer binding"/>
    <property type="evidence" value="ECO:0007669"/>
    <property type="project" value="TreeGrafter"/>
</dbReference>
<dbReference type="GO" id="GO:0010976">
    <property type="term" value="P:positive regulation of neuron projection development"/>
    <property type="evidence" value="ECO:0007669"/>
    <property type="project" value="TreeGrafter"/>
</dbReference>
<dbReference type="InterPro" id="IPR029006">
    <property type="entry name" value="ADF-H/Gelsolin-like_dom_sf"/>
</dbReference>
<dbReference type="InterPro" id="IPR002108">
    <property type="entry name" value="ADF-H"/>
</dbReference>
<feature type="region of interest" description="Disordered" evidence="11">
    <location>
        <begin position="321"/>
        <end position="340"/>
    </location>
</feature>
<proteinExistence type="inferred from homology"/>
<dbReference type="GO" id="GO:0051016">
    <property type="term" value="P:barbed-end actin filament capping"/>
    <property type="evidence" value="ECO:0007669"/>
    <property type="project" value="TreeGrafter"/>
</dbReference>
<evidence type="ECO:0000313" key="13">
    <source>
        <dbReference type="EMBL" id="CRK88175.1"/>
    </source>
</evidence>
<keyword evidence="7" id="KW-0206">Cytoskeleton</keyword>
<dbReference type="CDD" id="cd11285">
    <property type="entry name" value="ADF_Twf-N_like"/>
    <property type="match status" value="1"/>
</dbReference>
<feature type="domain" description="ADF-H" evidence="12">
    <location>
        <begin position="4"/>
        <end position="140"/>
    </location>
</feature>
<evidence type="ECO:0000256" key="10">
    <source>
        <dbReference type="ARBA" id="ARBA00069496"/>
    </source>
</evidence>
<dbReference type="PANTHER" id="PTHR13759">
    <property type="entry name" value="TWINFILIN"/>
    <property type="match status" value="1"/>
</dbReference>
<comment type="function">
    <text evidence="9">Actin-binding protein involved in motile and morphological processes. Inhibits actin polymerization, likely by sequestering G-actin.</text>
</comment>
<evidence type="ECO:0000256" key="1">
    <source>
        <dbReference type="ARBA" id="ARBA00004245"/>
    </source>
</evidence>
<dbReference type="AlphaFoldDB" id="A0A1J1HJG4"/>
<protein>
    <recommendedName>
        <fullName evidence="10">Twinfilin</fullName>
    </recommendedName>
</protein>
<evidence type="ECO:0000256" key="8">
    <source>
        <dbReference type="ARBA" id="ARBA00038532"/>
    </source>
</evidence>
<comment type="similarity">
    <text evidence="3">Belongs to the actin-binding proteins ADF family. Twinfilin subfamily.</text>
</comment>
<evidence type="ECO:0000259" key="12">
    <source>
        <dbReference type="PROSITE" id="PS51263"/>
    </source>
</evidence>
<evidence type="ECO:0000256" key="7">
    <source>
        <dbReference type="ARBA" id="ARBA00023212"/>
    </source>
</evidence>
<dbReference type="SUPFAM" id="SSF55753">
    <property type="entry name" value="Actin depolymerizing proteins"/>
    <property type="match status" value="2"/>
</dbReference>
<dbReference type="SMART" id="SM00102">
    <property type="entry name" value="ADF"/>
    <property type="match status" value="2"/>
</dbReference>
<dbReference type="GO" id="GO:0030042">
    <property type="term" value="P:actin filament depolymerization"/>
    <property type="evidence" value="ECO:0007669"/>
    <property type="project" value="TreeGrafter"/>
</dbReference>
<evidence type="ECO:0000256" key="3">
    <source>
        <dbReference type="ARBA" id="ARBA00009557"/>
    </source>
</evidence>
<sequence>MSHRTGIKSNADLLKFFGKCKDGKTRLVKVSIENEELTLVSHKEVKKDWEKDFDKLIQPEIEDDVPCYILYRLDTKTAEGAYAWMLISWIPDISTIRQKMIYASTKSTLKLEFGSSYLKEEYHATSLEEITFTGYQKNKLSMAAPTPLTRQEEERNELRRTEVKTEVGVDTRHQTLGGINCPISEAALQAINDLKRGSYNYLQFNIDLDKEEIHIAKAENIDVHKLKALVPIDHARFHVFLFKHSYDGDWVESLVFIYSVPGYNCSVKERMLYSSSKAPFLETLQGLGIDITKRLEIDDASEVSEENLIDEIHPKKMLHKTQFAKPAPPSKNRGPRRLIK</sequence>
<evidence type="ECO:0000256" key="4">
    <source>
        <dbReference type="ARBA" id="ARBA00022490"/>
    </source>
</evidence>
<evidence type="ECO:0000256" key="5">
    <source>
        <dbReference type="ARBA" id="ARBA00022737"/>
    </source>
</evidence>
<comment type="subcellular location">
    <subcellularLocation>
        <location evidence="2">Cytoplasm</location>
        <location evidence="2">Cell cortex</location>
    </subcellularLocation>
    <subcellularLocation>
        <location evidence="1">Cytoplasm</location>
        <location evidence="1">Cytoskeleton</location>
    </subcellularLocation>
</comment>
<dbReference type="GO" id="GO:0051015">
    <property type="term" value="F:actin filament binding"/>
    <property type="evidence" value="ECO:0007669"/>
    <property type="project" value="TreeGrafter"/>
</dbReference>
<dbReference type="STRING" id="568069.A0A1J1HJG4"/>
<keyword evidence="14" id="KW-1185">Reference proteome</keyword>
<dbReference type="GO" id="GO:0010591">
    <property type="term" value="P:regulation of lamellipodium assembly"/>
    <property type="evidence" value="ECO:0007669"/>
    <property type="project" value="TreeGrafter"/>
</dbReference>
<dbReference type="GO" id="GO:0005938">
    <property type="term" value="C:cell cortex"/>
    <property type="evidence" value="ECO:0007669"/>
    <property type="project" value="UniProtKB-SubCell"/>
</dbReference>
<dbReference type="GO" id="GO:0030016">
    <property type="term" value="C:myofibril"/>
    <property type="evidence" value="ECO:0007669"/>
    <property type="project" value="TreeGrafter"/>
</dbReference>
<reference evidence="13 14" key="1">
    <citation type="submission" date="2015-04" db="EMBL/GenBank/DDBJ databases">
        <authorList>
            <person name="Syromyatnikov M.Y."/>
            <person name="Popov V.N."/>
        </authorList>
    </citation>
    <scope>NUCLEOTIDE SEQUENCE [LARGE SCALE GENOMIC DNA]</scope>
</reference>
<organism evidence="13 14">
    <name type="scientific">Clunio marinus</name>
    <dbReference type="NCBI Taxonomy" id="568069"/>
    <lineage>
        <taxon>Eukaryota</taxon>
        <taxon>Metazoa</taxon>
        <taxon>Ecdysozoa</taxon>
        <taxon>Arthropoda</taxon>
        <taxon>Hexapoda</taxon>
        <taxon>Insecta</taxon>
        <taxon>Pterygota</taxon>
        <taxon>Neoptera</taxon>
        <taxon>Endopterygota</taxon>
        <taxon>Diptera</taxon>
        <taxon>Nematocera</taxon>
        <taxon>Chironomoidea</taxon>
        <taxon>Chironomidae</taxon>
        <taxon>Clunio</taxon>
    </lineage>
</organism>
<dbReference type="Pfam" id="PF00241">
    <property type="entry name" value="Cofilin_ADF"/>
    <property type="match status" value="2"/>
</dbReference>
<dbReference type="Proteomes" id="UP000183832">
    <property type="component" value="Unassembled WGS sequence"/>
</dbReference>
<dbReference type="InterPro" id="IPR028458">
    <property type="entry name" value="Twinfilin"/>
</dbReference>
<evidence type="ECO:0000256" key="11">
    <source>
        <dbReference type="SAM" id="MobiDB-lite"/>
    </source>
</evidence>
<keyword evidence="6" id="KW-0009">Actin-binding</keyword>
<accession>A0A1J1HJG4</accession>
<dbReference type="FunFam" id="3.40.20.10:FF:000042">
    <property type="entry name" value="Actin depolymerizing protein"/>
    <property type="match status" value="1"/>
</dbReference>
<dbReference type="GO" id="GO:0005884">
    <property type="term" value="C:actin filament"/>
    <property type="evidence" value="ECO:0007669"/>
    <property type="project" value="TreeGrafter"/>
</dbReference>
<dbReference type="PROSITE" id="PS51263">
    <property type="entry name" value="ADF_H"/>
    <property type="match status" value="2"/>
</dbReference>
<dbReference type="CDD" id="cd11284">
    <property type="entry name" value="ADF_Twf-C_like"/>
    <property type="match status" value="1"/>
</dbReference>
<dbReference type="FunFam" id="3.40.20.10:FF:000007">
    <property type="entry name" value="Twinfilin-1 isoform 1"/>
    <property type="match status" value="1"/>
</dbReference>
<dbReference type="EMBL" id="CVRI01000006">
    <property type="protein sequence ID" value="CRK88175.1"/>
    <property type="molecule type" value="Genomic_DNA"/>
</dbReference>
<evidence type="ECO:0000256" key="6">
    <source>
        <dbReference type="ARBA" id="ARBA00023203"/>
    </source>
</evidence>
<evidence type="ECO:0000256" key="9">
    <source>
        <dbReference type="ARBA" id="ARBA00056419"/>
    </source>
</evidence>
<evidence type="ECO:0000313" key="14">
    <source>
        <dbReference type="Proteomes" id="UP000183832"/>
    </source>
</evidence>
<comment type="subunit">
    <text evidence="8">Interacts with G-actin; ADP-actin form.</text>
</comment>
<dbReference type="Gene3D" id="3.40.20.10">
    <property type="entry name" value="Severin"/>
    <property type="match status" value="2"/>
</dbReference>